<name>A0A9N7Z741_PLEPL</name>
<dbReference type="AlphaFoldDB" id="A0A9N7Z741"/>
<comment type="caution">
    <text evidence="1">The sequence shown here is derived from an EMBL/GenBank/DDBJ whole genome shotgun (WGS) entry which is preliminary data.</text>
</comment>
<dbReference type="Gene3D" id="3.90.70.10">
    <property type="entry name" value="Cysteine proteinases"/>
    <property type="match status" value="1"/>
</dbReference>
<dbReference type="EMBL" id="CADEAL010004180">
    <property type="protein sequence ID" value="CAB1453675.1"/>
    <property type="molecule type" value="Genomic_DNA"/>
</dbReference>
<dbReference type="Proteomes" id="UP001153269">
    <property type="component" value="Unassembled WGS sequence"/>
</dbReference>
<organism evidence="1 2">
    <name type="scientific">Pleuronectes platessa</name>
    <name type="common">European plaice</name>
    <dbReference type="NCBI Taxonomy" id="8262"/>
    <lineage>
        <taxon>Eukaryota</taxon>
        <taxon>Metazoa</taxon>
        <taxon>Chordata</taxon>
        <taxon>Craniata</taxon>
        <taxon>Vertebrata</taxon>
        <taxon>Euteleostomi</taxon>
        <taxon>Actinopterygii</taxon>
        <taxon>Neopterygii</taxon>
        <taxon>Teleostei</taxon>
        <taxon>Neoteleostei</taxon>
        <taxon>Acanthomorphata</taxon>
        <taxon>Carangaria</taxon>
        <taxon>Pleuronectiformes</taxon>
        <taxon>Pleuronectoidei</taxon>
        <taxon>Pleuronectidae</taxon>
        <taxon>Pleuronectes</taxon>
    </lineage>
</organism>
<sequence>MSGVASKLAHNRERSHGTGTQAAKYLDQDCGALRESCLETGQLFEDDCCRHNSLCQSTIDSRAVYNRGLLTDHPYSLTGAEQVEYNGEMVQLINLIPLSKNKAKISLMHRLPSCTDDIVLETVWTICNLPLEYSKWVESEFEGTWRNNVSAGGIRNFIGG</sequence>
<proteinExistence type="predicted"/>
<accession>A0A9N7Z741</accession>
<evidence type="ECO:0000313" key="2">
    <source>
        <dbReference type="Proteomes" id="UP001153269"/>
    </source>
</evidence>
<evidence type="ECO:0000313" key="1">
    <source>
        <dbReference type="EMBL" id="CAB1453675.1"/>
    </source>
</evidence>
<keyword evidence="2" id="KW-1185">Reference proteome</keyword>
<gene>
    <name evidence="1" type="ORF">PLEPLA_LOCUS41431</name>
</gene>
<protein>
    <submittedName>
        <fullName evidence="1">Uncharacterized protein</fullName>
    </submittedName>
</protein>
<reference evidence="1" key="1">
    <citation type="submission" date="2020-03" db="EMBL/GenBank/DDBJ databases">
        <authorList>
            <person name="Weist P."/>
        </authorList>
    </citation>
    <scope>NUCLEOTIDE SEQUENCE</scope>
</reference>